<reference evidence="8" key="1">
    <citation type="submission" date="2017-02" db="UniProtKB">
        <authorList>
            <consortium name="WormBaseParasite"/>
        </authorList>
    </citation>
    <scope>IDENTIFICATION</scope>
</reference>
<evidence type="ECO:0000259" key="5">
    <source>
        <dbReference type="PROSITE" id="PS51132"/>
    </source>
</evidence>
<dbReference type="PROSITE" id="PS51132">
    <property type="entry name" value="OLF"/>
    <property type="match status" value="1"/>
</dbReference>
<dbReference type="WBParaSite" id="BPAG_0001374801-mRNA-1">
    <property type="protein sequence ID" value="BPAG_0001374801-mRNA-1"/>
    <property type="gene ID" value="BPAG_0001374801"/>
</dbReference>
<dbReference type="GO" id="GO:0005615">
    <property type="term" value="C:extracellular space"/>
    <property type="evidence" value="ECO:0007669"/>
    <property type="project" value="TreeGrafter"/>
</dbReference>
<dbReference type="Proteomes" id="UP000278627">
    <property type="component" value="Unassembled WGS sequence"/>
</dbReference>
<evidence type="ECO:0000313" key="6">
    <source>
        <dbReference type="EMBL" id="VDN94861.1"/>
    </source>
</evidence>
<feature type="domain" description="Olfactomedin-like" evidence="5">
    <location>
        <begin position="134"/>
        <end position="376"/>
    </location>
</feature>
<comment type="caution">
    <text evidence="3">Lacks conserved residue(s) required for the propagation of feature annotation.</text>
</comment>
<dbReference type="SMART" id="SM00284">
    <property type="entry name" value="OLF"/>
    <property type="match status" value="1"/>
</dbReference>
<dbReference type="STRING" id="6280.A0A0N4TXP2"/>
<reference evidence="6 7" key="2">
    <citation type="submission" date="2018-11" db="EMBL/GenBank/DDBJ databases">
        <authorList>
            <consortium name="Pathogen Informatics"/>
        </authorList>
    </citation>
    <scope>NUCLEOTIDE SEQUENCE [LARGE SCALE GENOMIC DNA]</scope>
</reference>
<dbReference type="Pfam" id="PF02191">
    <property type="entry name" value="OLF"/>
    <property type="match status" value="1"/>
</dbReference>
<dbReference type="PANTHER" id="PTHR23192:SF35">
    <property type="entry name" value="OLFACTOMEDIN-LIKE DOMAIN-CONTAINING PROTEIN"/>
    <property type="match status" value="1"/>
</dbReference>
<accession>A0A0N4TXP2</accession>
<dbReference type="PANTHER" id="PTHR23192">
    <property type="entry name" value="OLFACTOMEDIN-RELATED"/>
    <property type="match status" value="1"/>
</dbReference>
<evidence type="ECO:0000256" key="3">
    <source>
        <dbReference type="PROSITE-ProRule" id="PRU00446"/>
    </source>
</evidence>
<evidence type="ECO:0000256" key="1">
    <source>
        <dbReference type="ARBA" id="ARBA00004613"/>
    </source>
</evidence>
<feature type="transmembrane region" description="Helical" evidence="4">
    <location>
        <begin position="12"/>
        <end position="33"/>
    </location>
</feature>
<evidence type="ECO:0000256" key="4">
    <source>
        <dbReference type="SAM" id="Phobius"/>
    </source>
</evidence>
<dbReference type="AlphaFoldDB" id="A0A0N4TXP2"/>
<keyword evidence="7" id="KW-1185">Reference proteome</keyword>
<name>A0A0N4TXP2_BRUPA</name>
<keyword evidence="4" id="KW-0812">Transmembrane</keyword>
<protein>
    <submittedName>
        <fullName evidence="8">Olfactomedin-like domain-containing protein</fullName>
    </submittedName>
</protein>
<evidence type="ECO:0000256" key="2">
    <source>
        <dbReference type="ARBA" id="ARBA00022525"/>
    </source>
</evidence>
<gene>
    <name evidence="6" type="ORF">BPAG_LOCUS13676</name>
</gene>
<comment type="subcellular location">
    <subcellularLocation>
        <location evidence="1">Secreted</location>
    </subcellularLocation>
</comment>
<keyword evidence="2" id="KW-0964">Secreted</keyword>
<evidence type="ECO:0000313" key="8">
    <source>
        <dbReference type="WBParaSite" id="BPAG_0001374801-mRNA-1"/>
    </source>
</evidence>
<dbReference type="InterPro" id="IPR050605">
    <property type="entry name" value="Olfactomedin-like_domain"/>
</dbReference>
<proteinExistence type="predicted"/>
<dbReference type="InterPro" id="IPR003112">
    <property type="entry name" value="Olfac-like_dom"/>
</dbReference>
<keyword evidence="4" id="KW-0472">Membrane</keyword>
<sequence>MYDNKQLLFIRLLIIFLATIIVLETIIIGILLLQPSSKLINQQNDTCEMMMNRARYRREIRNVEDSDKWKFTDLSLSPSLSPSALYLPIYAQISDKSLKVICEEHSKRRMKHKWKHTKIFTNYSNKPRSSNKRGCGMISSISQPHILARRLNRIGGIVRHGTRWFQTEYSLGYNVFEYYNLTDLRFSHPSVIHSLDSAQFDGTDNAACYGNNFIYYASATSHIYSYQINEKRSKSIAIDALKTPIYKFSHSYLDLENDGNHLWILYHSISNGTLKASLRDCITLMEHKSWMLHFLNTKTIVNAFIACDYLYTISQNVTSNILNVIYDFSTDKFLHKMPEVGSWKRFGVPSNVQYDHVTKTINIFDNGIIYSITVRM</sequence>
<evidence type="ECO:0000313" key="7">
    <source>
        <dbReference type="Proteomes" id="UP000278627"/>
    </source>
</evidence>
<dbReference type="GO" id="GO:0007165">
    <property type="term" value="P:signal transduction"/>
    <property type="evidence" value="ECO:0007669"/>
    <property type="project" value="TreeGrafter"/>
</dbReference>
<organism evidence="8">
    <name type="scientific">Brugia pahangi</name>
    <name type="common">Filarial nematode worm</name>
    <dbReference type="NCBI Taxonomy" id="6280"/>
    <lineage>
        <taxon>Eukaryota</taxon>
        <taxon>Metazoa</taxon>
        <taxon>Ecdysozoa</taxon>
        <taxon>Nematoda</taxon>
        <taxon>Chromadorea</taxon>
        <taxon>Rhabditida</taxon>
        <taxon>Spirurina</taxon>
        <taxon>Spiruromorpha</taxon>
        <taxon>Filarioidea</taxon>
        <taxon>Onchocercidae</taxon>
        <taxon>Brugia</taxon>
    </lineage>
</organism>
<keyword evidence="4" id="KW-1133">Transmembrane helix</keyword>
<dbReference type="EMBL" id="UZAD01013429">
    <property type="protein sequence ID" value="VDN94861.1"/>
    <property type="molecule type" value="Genomic_DNA"/>
</dbReference>